<dbReference type="PANTHER" id="PTHR15710">
    <property type="entry name" value="E3 UBIQUITIN-PROTEIN LIGASE PRAJA"/>
    <property type="match status" value="1"/>
</dbReference>
<keyword evidence="5" id="KW-0862">Zinc</keyword>
<dbReference type="Proteomes" id="UP001318860">
    <property type="component" value="Unassembled WGS sequence"/>
</dbReference>
<evidence type="ECO:0000259" key="7">
    <source>
        <dbReference type="PROSITE" id="PS50089"/>
    </source>
</evidence>
<protein>
    <recommendedName>
        <fullName evidence="2">RING-type E3 ubiquitin transferase</fullName>
        <ecNumber evidence="2">2.3.2.27</ecNumber>
    </recommendedName>
</protein>
<evidence type="ECO:0000313" key="9">
    <source>
        <dbReference type="Proteomes" id="UP001318860"/>
    </source>
</evidence>
<sequence>MADYYEIISDITKVRKLFQDVVLVTSDNWAVDDQLHTINFNFFCILKRSEWVIQSDSSEPVLVRRSTPYLIKGVLRQSLEQFLCYDKTRETLEQRFRQLPLQDDRRLNIIEYIWETAFQMIKLKPKGHNVLDLYFSLSVEVKYFYDQSRLITESRMVPTAESSIESILKRKVTVDNNMEMMTCSICLEDFTEGLISMPCSHVFHGDCITQWLRTSHYCPICRFEMPTTN</sequence>
<dbReference type="EMBL" id="JABTTQ020003050">
    <property type="protein sequence ID" value="KAK6120590.1"/>
    <property type="molecule type" value="Genomic_DNA"/>
</dbReference>
<keyword evidence="9" id="KW-1185">Reference proteome</keyword>
<evidence type="ECO:0000256" key="2">
    <source>
        <dbReference type="ARBA" id="ARBA00012483"/>
    </source>
</evidence>
<evidence type="ECO:0000256" key="3">
    <source>
        <dbReference type="ARBA" id="ARBA00022723"/>
    </source>
</evidence>
<comment type="caution">
    <text evidence="8">The sequence shown here is derived from an EMBL/GenBank/DDBJ whole genome shotgun (WGS) entry which is preliminary data.</text>
</comment>
<proteinExistence type="predicted"/>
<dbReference type="SMART" id="SM00184">
    <property type="entry name" value="RING"/>
    <property type="match status" value="1"/>
</dbReference>
<dbReference type="SUPFAM" id="SSF57850">
    <property type="entry name" value="RING/U-box"/>
    <property type="match status" value="1"/>
</dbReference>
<evidence type="ECO:0000256" key="6">
    <source>
        <dbReference type="PROSITE-ProRule" id="PRU00175"/>
    </source>
</evidence>
<dbReference type="InterPro" id="IPR001841">
    <property type="entry name" value="Znf_RING"/>
</dbReference>
<dbReference type="Pfam" id="PF13639">
    <property type="entry name" value="zf-RING_2"/>
    <property type="match status" value="1"/>
</dbReference>
<name>A0ABR0UDJ6_REHGL</name>
<feature type="domain" description="RING-type" evidence="7">
    <location>
        <begin position="183"/>
        <end position="222"/>
    </location>
</feature>
<keyword evidence="3" id="KW-0479">Metal-binding</keyword>
<dbReference type="InterPro" id="IPR013083">
    <property type="entry name" value="Znf_RING/FYVE/PHD"/>
</dbReference>
<reference evidence="8 9" key="1">
    <citation type="journal article" date="2021" name="Comput. Struct. Biotechnol. J.">
        <title>De novo genome assembly of the potent medicinal plant Rehmannia glutinosa using nanopore technology.</title>
        <authorList>
            <person name="Ma L."/>
            <person name="Dong C."/>
            <person name="Song C."/>
            <person name="Wang X."/>
            <person name="Zheng X."/>
            <person name="Niu Y."/>
            <person name="Chen S."/>
            <person name="Feng W."/>
        </authorList>
    </citation>
    <scope>NUCLEOTIDE SEQUENCE [LARGE SCALE GENOMIC DNA]</scope>
    <source>
        <strain evidence="8">DH-2019</strain>
    </source>
</reference>
<evidence type="ECO:0000313" key="8">
    <source>
        <dbReference type="EMBL" id="KAK6120590.1"/>
    </source>
</evidence>
<organism evidence="8 9">
    <name type="scientific">Rehmannia glutinosa</name>
    <name type="common">Chinese foxglove</name>
    <dbReference type="NCBI Taxonomy" id="99300"/>
    <lineage>
        <taxon>Eukaryota</taxon>
        <taxon>Viridiplantae</taxon>
        <taxon>Streptophyta</taxon>
        <taxon>Embryophyta</taxon>
        <taxon>Tracheophyta</taxon>
        <taxon>Spermatophyta</taxon>
        <taxon>Magnoliopsida</taxon>
        <taxon>eudicotyledons</taxon>
        <taxon>Gunneridae</taxon>
        <taxon>Pentapetalae</taxon>
        <taxon>asterids</taxon>
        <taxon>lamiids</taxon>
        <taxon>Lamiales</taxon>
        <taxon>Orobanchaceae</taxon>
        <taxon>Rehmannieae</taxon>
        <taxon>Rehmannia</taxon>
    </lineage>
</organism>
<dbReference type="InterPro" id="IPR011016">
    <property type="entry name" value="Znf_RING-CH"/>
</dbReference>
<evidence type="ECO:0000256" key="1">
    <source>
        <dbReference type="ARBA" id="ARBA00000900"/>
    </source>
</evidence>
<comment type="catalytic activity">
    <reaction evidence="1">
        <text>S-ubiquitinyl-[E2 ubiquitin-conjugating enzyme]-L-cysteine + [acceptor protein]-L-lysine = [E2 ubiquitin-conjugating enzyme]-L-cysteine + N(6)-ubiquitinyl-[acceptor protein]-L-lysine.</text>
        <dbReference type="EC" id="2.3.2.27"/>
    </reaction>
</comment>
<gene>
    <name evidence="8" type="ORF">DH2020_045668</name>
</gene>
<accession>A0ABR0UDJ6</accession>
<dbReference type="PROSITE" id="PS50089">
    <property type="entry name" value="ZF_RING_2"/>
    <property type="match status" value="1"/>
</dbReference>
<dbReference type="Gene3D" id="3.30.40.10">
    <property type="entry name" value="Zinc/RING finger domain, C3HC4 (zinc finger)"/>
    <property type="match status" value="1"/>
</dbReference>
<dbReference type="SMART" id="SM00744">
    <property type="entry name" value="RINGv"/>
    <property type="match status" value="1"/>
</dbReference>
<evidence type="ECO:0000256" key="5">
    <source>
        <dbReference type="ARBA" id="ARBA00022833"/>
    </source>
</evidence>
<dbReference type="EC" id="2.3.2.27" evidence="2"/>
<evidence type="ECO:0000256" key="4">
    <source>
        <dbReference type="ARBA" id="ARBA00022771"/>
    </source>
</evidence>
<keyword evidence="4 6" id="KW-0863">Zinc-finger</keyword>
<dbReference type="PANTHER" id="PTHR15710:SF77">
    <property type="entry name" value="RING-H2 FINGER PROTEIN ATL21B"/>
    <property type="match status" value="1"/>
</dbReference>